<gene>
    <name evidence="3" type="ORF">CYY_001096</name>
</gene>
<dbReference type="GO" id="GO:0005739">
    <property type="term" value="C:mitochondrion"/>
    <property type="evidence" value="ECO:0007669"/>
    <property type="project" value="TreeGrafter"/>
</dbReference>
<name>A0A8J4Q0F7_9MYCE</name>
<evidence type="ECO:0000256" key="1">
    <source>
        <dbReference type="ARBA" id="ARBA00006407"/>
    </source>
</evidence>
<dbReference type="AlphaFoldDB" id="A0A8J4Q0F7"/>
<comment type="similarity">
    <text evidence="1">Belongs to the CBP3 family.</text>
</comment>
<evidence type="ECO:0000313" key="3">
    <source>
        <dbReference type="EMBL" id="KAF2077633.1"/>
    </source>
</evidence>
<dbReference type="InterPro" id="IPR007129">
    <property type="entry name" value="Ubiqinol_cyt_c_chaperone_CPB3"/>
</dbReference>
<feature type="domain" description="Ubiquinol-cytochrome c chaperone" evidence="2">
    <location>
        <begin position="130"/>
        <end position="258"/>
    </location>
</feature>
<comment type="caution">
    <text evidence="3">The sequence shown here is derived from an EMBL/GenBank/DDBJ whole genome shotgun (WGS) entry which is preliminary data.</text>
</comment>
<dbReference type="PANTHER" id="PTHR12184:SF1">
    <property type="entry name" value="UBIQUINOL-CYTOCHROME-C REDUCTASE COMPLEX ASSEMBLY FACTOR 1"/>
    <property type="match status" value="1"/>
</dbReference>
<sequence length="274" mass="32098">MMISRTRLVSGLFNTIKNNKSLFNVSFQQQQQQKRLYSTSVDNKNDNQQSLDINNSNIEKNPDILLKYVPTDKAHSFESQQFNSHIENNNNQKWYLKLLGIYSKDTVSLHNSYSIYEAIARTSSDIRFYRDFNLPINVRSWFAVSCVHLWIVLVRLRKDINTSKQLSSDLYDRYWEDLETKIHIGGIKKRFISKYLKDFYNSYLGAVISYDEGLFDDTILANALWRNFFAMAPETSSADLLRMVKYIRLQLNHIDNLENISSKGQINFLDLSKA</sequence>
<dbReference type="Proteomes" id="UP000695562">
    <property type="component" value="Unassembled WGS sequence"/>
</dbReference>
<evidence type="ECO:0000259" key="2">
    <source>
        <dbReference type="Pfam" id="PF03981"/>
    </source>
</evidence>
<dbReference type="Pfam" id="PF03981">
    <property type="entry name" value="Ubiq_cyt_C_chap"/>
    <property type="match status" value="1"/>
</dbReference>
<dbReference type="OrthoDB" id="10253878at2759"/>
<dbReference type="InterPro" id="IPR021150">
    <property type="entry name" value="Ubiq_cyt_c_chap"/>
</dbReference>
<protein>
    <recommendedName>
        <fullName evidence="2">Ubiquinol-cytochrome c chaperone domain-containing protein</fullName>
    </recommendedName>
</protein>
<dbReference type="PANTHER" id="PTHR12184">
    <property type="entry name" value="UBIQUINOL-CYTOCHROME C REDUCTASE COMPLEX ASSEMBLY FACTOR 1 FAMILY MEMBER"/>
    <property type="match status" value="1"/>
</dbReference>
<proteinExistence type="inferred from homology"/>
<organism evidence="3 4">
    <name type="scientific">Polysphondylium violaceum</name>
    <dbReference type="NCBI Taxonomy" id="133409"/>
    <lineage>
        <taxon>Eukaryota</taxon>
        <taxon>Amoebozoa</taxon>
        <taxon>Evosea</taxon>
        <taxon>Eumycetozoa</taxon>
        <taxon>Dictyostelia</taxon>
        <taxon>Dictyosteliales</taxon>
        <taxon>Dictyosteliaceae</taxon>
        <taxon>Polysphondylium</taxon>
    </lineage>
</organism>
<reference evidence="3" key="1">
    <citation type="submission" date="2020-01" db="EMBL/GenBank/DDBJ databases">
        <title>Development of genomics and gene disruption for Polysphondylium violaceum indicates a role for the polyketide synthase stlB in stalk morphogenesis.</title>
        <authorList>
            <person name="Narita B."/>
            <person name="Kawabe Y."/>
            <person name="Kin K."/>
            <person name="Saito T."/>
            <person name="Gibbs R."/>
            <person name="Kuspa A."/>
            <person name="Muzny D."/>
            <person name="Queller D."/>
            <person name="Richards S."/>
            <person name="Strassman J."/>
            <person name="Sucgang R."/>
            <person name="Worley K."/>
            <person name="Schaap P."/>
        </authorList>
    </citation>
    <scope>NUCLEOTIDE SEQUENCE</scope>
    <source>
        <strain evidence="3">QSvi11</strain>
    </source>
</reference>
<dbReference type="GO" id="GO:0034551">
    <property type="term" value="P:mitochondrial respiratory chain complex III assembly"/>
    <property type="evidence" value="ECO:0007669"/>
    <property type="project" value="TreeGrafter"/>
</dbReference>
<accession>A0A8J4Q0F7</accession>
<evidence type="ECO:0000313" key="4">
    <source>
        <dbReference type="Proteomes" id="UP000695562"/>
    </source>
</evidence>
<dbReference type="EMBL" id="AJWJ01000024">
    <property type="protein sequence ID" value="KAF2077633.1"/>
    <property type="molecule type" value="Genomic_DNA"/>
</dbReference>
<keyword evidence="4" id="KW-1185">Reference proteome</keyword>